<dbReference type="STRING" id="1322246.BN4_10430"/>
<evidence type="ECO:0000313" key="2">
    <source>
        <dbReference type="Proteomes" id="UP000011724"/>
    </source>
</evidence>
<protein>
    <submittedName>
        <fullName evidence="1">Uncharacterized protein</fullName>
    </submittedName>
</protein>
<reference evidence="1 2" key="1">
    <citation type="journal article" date="2013" name="PLoS ONE">
        <title>The first genomic and proteomic characterization of a deep-sea sulfate reducer: insights into the piezophilic lifestyle of Desulfovibrio piezophilus.</title>
        <authorList>
            <person name="Pradel N."/>
            <person name="Ji B."/>
            <person name="Gimenez G."/>
            <person name="Talla E."/>
            <person name="Lenoble P."/>
            <person name="Garel M."/>
            <person name="Tamburini C."/>
            <person name="Fourquet P."/>
            <person name="Lebrun R."/>
            <person name="Bertin P."/>
            <person name="Denis Y."/>
            <person name="Pophillat M."/>
            <person name="Barbe V."/>
            <person name="Ollivier B."/>
            <person name="Dolla A."/>
        </authorList>
    </citation>
    <scope>NUCLEOTIDE SEQUENCE [LARGE SCALE GENOMIC DNA]</scope>
    <source>
        <strain evidence="2">DSM 10523 / SB164P1</strain>
    </source>
</reference>
<name>M1WUN9_PSEP2</name>
<dbReference type="HOGENOM" id="CLU_3364621_0_0_7"/>
<keyword evidence="2" id="KW-1185">Reference proteome</keyword>
<proteinExistence type="predicted"/>
<accession>M1WUN9</accession>
<reference evidence="2" key="2">
    <citation type="journal article" date="2013" name="Stand. Genomic Sci.">
        <title>Complete genome sequence of Desulfocapsa sulfexigens, a marine deltaproteobacterium specialized in disproportionating inorganic sulfur compounds.</title>
        <authorList>
            <person name="Finster K.W."/>
            <person name="Kjeldsen K.U."/>
            <person name="Kube M."/>
            <person name="Reinhardt R."/>
            <person name="Mussmann M."/>
            <person name="Amann R."/>
            <person name="Schreiber L."/>
        </authorList>
    </citation>
    <scope>NUCLEOTIDE SEQUENCE [LARGE SCALE GENOMIC DNA]</scope>
    <source>
        <strain evidence="2">DSM 10523 / SB164P1</strain>
    </source>
</reference>
<organism evidence="1 2">
    <name type="scientific">Pseudodesulfovibrio piezophilus (strain DSM 21447 / JCM 15486 / C1TLV30)</name>
    <name type="common">Desulfovibrio piezophilus</name>
    <dbReference type="NCBI Taxonomy" id="1322246"/>
    <lineage>
        <taxon>Bacteria</taxon>
        <taxon>Pseudomonadati</taxon>
        <taxon>Thermodesulfobacteriota</taxon>
        <taxon>Desulfovibrionia</taxon>
        <taxon>Desulfovibrionales</taxon>
        <taxon>Desulfovibrionaceae</taxon>
    </lineage>
</organism>
<dbReference type="AlphaFoldDB" id="M1WUN9"/>
<gene>
    <name evidence="1" type="ordered locus">BN4_10430</name>
</gene>
<evidence type="ECO:0000313" key="1">
    <source>
        <dbReference type="EMBL" id="CCH47668.1"/>
    </source>
</evidence>
<dbReference type="KEGG" id="dpi:BN4_10430"/>
<sequence>MINSINLNFFNFPLAKQSQAVYTLLRFGEIKQVAR</sequence>
<dbReference type="EMBL" id="FO203427">
    <property type="protein sequence ID" value="CCH47668.1"/>
    <property type="molecule type" value="Genomic_DNA"/>
</dbReference>
<dbReference type="Proteomes" id="UP000011724">
    <property type="component" value="Chromosome"/>
</dbReference>